<gene>
    <name evidence="2" type="primary">g555</name>
</gene>
<evidence type="ECO:0000313" key="2">
    <source>
        <dbReference type="EMBL" id="ARQ20716.1"/>
    </source>
</evidence>
<dbReference type="InterPro" id="IPR008802">
    <property type="entry name" value="REF"/>
</dbReference>
<protein>
    <submittedName>
        <fullName evidence="2">Oil globule protein</fullName>
    </submittedName>
</protein>
<proteinExistence type="evidence at transcript level"/>
<dbReference type="EMBL" id="KY346874">
    <property type="protein sequence ID" value="ARQ20716.1"/>
    <property type="molecule type" value="mRNA"/>
</dbReference>
<dbReference type="Pfam" id="PF05755">
    <property type="entry name" value="REF"/>
    <property type="match status" value="1"/>
</dbReference>
<reference evidence="2" key="1">
    <citation type="submission" date="2016-12" db="EMBL/GenBank/DDBJ databases">
        <title>Lipid Body Proteins in Lobosphaera incisa.</title>
        <authorList>
            <person name="Siegler H."/>
            <person name="Valerius O."/>
            <person name="Ischebeck T."/>
            <person name="Tourasse N."/>
            <person name="Vallon O."/>
            <person name="Khozin-Goldberg I."/>
            <person name="Braus G."/>
            <person name="Feussner I."/>
        </authorList>
    </citation>
    <scope>NUCLEOTIDE SEQUENCE</scope>
    <source>
        <strain evidence="2">SAG2468</strain>
    </source>
</reference>
<sequence>MGAEPVNNASGADLKRLAFVRSYSDYYFQKGYGLASSVYSTGKSYAPDRFHGSIAAVEQTVSEYGTPLVTAVQDKSDQVLHLVDSKVDTAVTSAYQFYEDKSSFLASQVEKQKKYHEKNLEHYKASRENYLKKIEESVDFLKKEGLTGSARYAADAVLARVDDAKKLPPMLVDEAKVVVSKVGDAWAYLASLPAVHKLLETAQPSLDLAWKKYLIAHDSLLSTPIYHQIARDSTAVVGKVQQTPIYKKITTTVYPIISPYADPALDTIYQSSYYSAVKDHLKPVEVNGAH</sequence>
<name>A0A1X9QDR7_9CHLO</name>
<dbReference type="AlphaFoldDB" id="A0A1X9QDR7"/>
<accession>A0A1X9QDR7</accession>
<organism evidence="2">
    <name type="scientific">Lobosphaera incisa</name>
    <dbReference type="NCBI Taxonomy" id="312850"/>
    <lineage>
        <taxon>Eukaryota</taxon>
        <taxon>Viridiplantae</taxon>
        <taxon>Chlorophyta</taxon>
        <taxon>core chlorophytes</taxon>
        <taxon>Trebouxiophyceae</taxon>
        <taxon>Trebouxiales</taxon>
        <taxon>Trebouxiaceae</taxon>
        <taxon>Lobosphaera</taxon>
    </lineage>
</organism>
<evidence type="ECO:0000256" key="1">
    <source>
        <dbReference type="ARBA" id="ARBA00009737"/>
    </source>
</evidence>
<comment type="similarity">
    <text evidence="1">Belongs to the REF/SRPP family.</text>
</comment>